<feature type="compositionally biased region" description="Basic and acidic residues" evidence="8">
    <location>
        <begin position="589"/>
        <end position="639"/>
    </location>
</feature>
<dbReference type="InterPro" id="IPR038844">
    <property type="entry name" value="CFAP157"/>
</dbReference>
<evidence type="ECO:0000256" key="8">
    <source>
        <dbReference type="SAM" id="MobiDB-lite"/>
    </source>
</evidence>
<evidence type="ECO:0000313" key="10">
    <source>
        <dbReference type="Proteomes" id="UP000494256"/>
    </source>
</evidence>
<protein>
    <recommendedName>
        <fullName evidence="3">Cilia- and flagella-associated protein 157</fullName>
    </recommendedName>
</protein>
<dbReference type="AlphaFoldDB" id="A0A8S1B7C3"/>
<reference evidence="9 10" key="1">
    <citation type="submission" date="2020-04" db="EMBL/GenBank/DDBJ databases">
        <authorList>
            <person name="Wallbank WR R."/>
            <person name="Pardo Diaz C."/>
            <person name="Kozak K."/>
            <person name="Martin S."/>
            <person name="Jiggins C."/>
            <person name="Moest M."/>
            <person name="Warren A I."/>
            <person name="Byers J.R.P. K."/>
            <person name="Montejo-Kovacevich G."/>
            <person name="Yen C E."/>
        </authorList>
    </citation>
    <scope>NUCLEOTIDE SEQUENCE [LARGE SCALE GENOMIC DNA]</scope>
</reference>
<feature type="region of interest" description="Disordered" evidence="8">
    <location>
        <begin position="499"/>
        <end position="520"/>
    </location>
</feature>
<comment type="similarity">
    <text evidence="2">Belongs to the CFAP157 family.</text>
</comment>
<evidence type="ECO:0000256" key="3">
    <source>
        <dbReference type="ARBA" id="ARBA00014087"/>
    </source>
</evidence>
<evidence type="ECO:0000256" key="1">
    <source>
        <dbReference type="ARBA" id="ARBA00004138"/>
    </source>
</evidence>
<accession>A0A8S1B7C3</accession>
<evidence type="ECO:0000256" key="2">
    <source>
        <dbReference type="ARBA" id="ARBA00010841"/>
    </source>
</evidence>
<feature type="coiled-coil region" evidence="7">
    <location>
        <begin position="22"/>
        <end position="95"/>
    </location>
</feature>
<comment type="subcellular location">
    <subcellularLocation>
        <location evidence="1">Cell projection</location>
        <location evidence="1">Cilium</location>
    </subcellularLocation>
</comment>
<keyword evidence="6" id="KW-0966">Cell projection</keyword>
<dbReference type="PANTHER" id="PTHR31954">
    <property type="entry name" value="CILIA- AND FLAGELLA-ASSOCIATED PROTEIN 157"/>
    <property type="match status" value="1"/>
</dbReference>
<evidence type="ECO:0000256" key="7">
    <source>
        <dbReference type="SAM" id="Coils"/>
    </source>
</evidence>
<feature type="compositionally biased region" description="Low complexity" evidence="8">
    <location>
        <begin position="459"/>
        <end position="469"/>
    </location>
</feature>
<keyword evidence="4 7" id="KW-0175">Coiled coil</keyword>
<feature type="coiled-coil region" evidence="7">
    <location>
        <begin position="288"/>
        <end position="322"/>
    </location>
</feature>
<proteinExistence type="inferred from homology"/>
<name>A0A8S1B7C3_ARCPL</name>
<gene>
    <name evidence="9" type="ORF">APLA_LOCUS15243</name>
</gene>
<evidence type="ECO:0000256" key="6">
    <source>
        <dbReference type="ARBA" id="ARBA00023273"/>
    </source>
</evidence>
<comment type="caution">
    <text evidence="9">The sequence shown here is derived from an EMBL/GenBank/DDBJ whole genome shotgun (WGS) entry which is preliminary data.</text>
</comment>
<feature type="region of interest" description="Disordered" evidence="8">
    <location>
        <begin position="442"/>
        <end position="469"/>
    </location>
</feature>
<keyword evidence="5" id="KW-0969">Cilium</keyword>
<evidence type="ECO:0000313" key="9">
    <source>
        <dbReference type="EMBL" id="CAB3255537.1"/>
    </source>
</evidence>
<dbReference type="OrthoDB" id="8193815at2759"/>
<dbReference type="Proteomes" id="UP000494256">
    <property type="component" value="Unassembled WGS sequence"/>
</dbReference>
<evidence type="ECO:0000256" key="4">
    <source>
        <dbReference type="ARBA" id="ARBA00023054"/>
    </source>
</evidence>
<feature type="region of interest" description="Disordered" evidence="8">
    <location>
        <begin position="589"/>
        <end position="645"/>
    </location>
</feature>
<dbReference type="PANTHER" id="PTHR31954:SF1">
    <property type="entry name" value="CILIA- AND FLAGELLA-ASSOCIATED PROTEIN 157"/>
    <property type="match status" value="1"/>
</dbReference>
<sequence length="645" mass="73799">MAPKKDKGKKNENAGIFNQVERTLLEQEVAECNRKIARLRSSVSEYEACNEELQNALEKLDEDRADIIAFLKKQLNTKIEEYNELKEKVDGLIEIRDRETIQFHETVTELQNNFTRMKDQLTSENKLLAGKLNTLEEFRFIRDDLMQRFNAQEQKFIDQEMCYKRIIYETEKKFVIGKDKLKKEMEARLLQLAQDFQDATEIRIAASTHRVIRENIAISNELDNILNTQQKISEQNEMYKENIRAAFIAKEVAEEERDTAINKSVIQLKVIDQFTTAFEKIKKGKALCDKKIRDFEALQAKVEKLTKENDNLTLQVRILEQNLHAKLCGHNKDIVDACKISKERDKLRKILQNAAFAIQAALKLDQWAHSNPERQAMDRQLLLTNLLQIVTQFRETQRAESLATIASFSNIYNKGDLGLLPKPEPKQKTSWQSGYEYSHISQAQKLQSGRESEQSETAPSLLSSSPSGSLKTIPSMHALSIKSDNKIVISEAKPSLSSFVSSTQSTASDDEESELSKDNKTDLEKQLLASKIEIQKSILKDLALSQLSFKRSSLSIIQNPTEATESTISIHKKLTTRTESGHHFKDLQSSEHDLSVLGKPEQEKILETTENKVLEESTDKKTEKPPELITDETKIDRPPEQSNIM</sequence>
<dbReference type="GO" id="GO:0036064">
    <property type="term" value="C:ciliary basal body"/>
    <property type="evidence" value="ECO:0007669"/>
    <property type="project" value="TreeGrafter"/>
</dbReference>
<dbReference type="GO" id="GO:0008017">
    <property type="term" value="F:microtubule binding"/>
    <property type="evidence" value="ECO:0007669"/>
    <property type="project" value="TreeGrafter"/>
</dbReference>
<dbReference type="EMBL" id="CADEBD010000443">
    <property type="protein sequence ID" value="CAB3255537.1"/>
    <property type="molecule type" value="Genomic_DNA"/>
</dbReference>
<evidence type="ECO:0000256" key="5">
    <source>
        <dbReference type="ARBA" id="ARBA00023069"/>
    </source>
</evidence>
<organism evidence="9 10">
    <name type="scientific">Arctia plantaginis</name>
    <name type="common">Wood tiger moth</name>
    <name type="synonym">Phalaena plantaginis</name>
    <dbReference type="NCBI Taxonomy" id="874455"/>
    <lineage>
        <taxon>Eukaryota</taxon>
        <taxon>Metazoa</taxon>
        <taxon>Ecdysozoa</taxon>
        <taxon>Arthropoda</taxon>
        <taxon>Hexapoda</taxon>
        <taxon>Insecta</taxon>
        <taxon>Pterygota</taxon>
        <taxon>Neoptera</taxon>
        <taxon>Endopterygota</taxon>
        <taxon>Lepidoptera</taxon>
        <taxon>Glossata</taxon>
        <taxon>Ditrysia</taxon>
        <taxon>Noctuoidea</taxon>
        <taxon>Erebidae</taxon>
        <taxon>Arctiinae</taxon>
        <taxon>Arctia</taxon>
    </lineage>
</organism>